<dbReference type="InterPro" id="IPR029068">
    <property type="entry name" value="Glyas_Bleomycin-R_OHBP_Dase"/>
</dbReference>
<dbReference type="InterPro" id="IPR037523">
    <property type="entry name" value="VOC_core"/>
</dbReference>
<dbReference type="Gene3D" id="3.10.180.10">
    <property type="entry name" value="2,3-Dihydroxybiphenyl 1,2-Dioxygenase, domain 1"/>
    <property type="match status" value="2"/>
</dbReference>
<dbReference type="Pfam" id="PF00903">
    <property type="entry name" value="Glyoxalase"/>
    <property type="match status" value="1"/>
</dbReference>
<feature type="domain" description="VOC" evidence="1">
    <location>
        <begin position="154"/>
        <end position="269"/>
    </location>
</feature>
<comment type="caution">
    <text evidence="2">The sequence shown here is derived from an EMBL/GenBank/DDBJ whole genome shotgun (WGS) entry which is preliminary data.</text>
</comment>
<dbReference type="PROSITE" id="PS51819">
    <property type="entry name" value="VOC"/>
    <property type="match status" value="1"/>
</dbReference>
<dbReference type="Proteomes" id="UP001620514">
    <property type="component" value="Unassembled WGS sequence"/>
</dbReference>
<sequence>MAILGVQTVVFGVDDLTRCTQFFDDFGLAREDSHTDTDMVEYKLREGSHVVLQQSTDSALPLSFGTGPGVRRVIWGVDNQESLDAIEADLRRDRAVEKDAHGRIYCVDDAGLSIGFGLFERQPLFSDEELVNSPGRSLRWNRHRKWFRRAAPQLIHHVVFACPDYEKAARFYRDRLKFRVTDVSRDRGIFLRADGRSDHHNLFWLKDTRARFVHISFGVENLDELVAGANHMQRTGWTSNLGLGRHRLSSTIYAYINNPAGGEAEYSADTDCLDDRWQPRIWNPPFANQHWVANLPEFLIKPPEEDMRLLAEIDPELASIPE</sequence>
<accession>A0ABW8N095</accession>
<evidence type="ECO:0000259" key="1">
    <source>
        <dbReference type="PROSITE" id="PS51819"/>
    </source>
</evidence>
<organism evidence="2 3">
    <name type="scientific">Caballeronia udeis</name>
    <dbReference type="NCBI Taxonomy" id="1232866"/>
    <lineage>
        <taxon>Bacteria</taxon>
        <taxon>Pseudomonadati</taxon>
        <taxon>Pseudomonadota</taxon>
        <taxon>Betaproteobacteria</taxon>
        <taxon>Burkholderiales</taxon>
        <taxon>Burkholderiaceae</taxon>
        <taxon>Caballeronia</taxon>
    </lineage>
</organism>
<evidence type="ECO:0000313" key="3">
    <source>
        <dbReference type="Proteomes" id="UP001620514"/>
    </source>
</evidence>
<protein>
    <submittedName>
        <fullName evidence="2">Catechol 2,3-dioxygenase-like lactoylglutathione lyase family enzyme</fullName>
    </submittedName>
</protein>
<name>A0ABW8N095_9BURK</name>
<dbReference type="InterPro" id="IPR004360">
    <property type="entry name" value="Glyas_Fos-R_dOase_dom"/>
</dbReference>
<evidence type="ECO:0000313" key="2">
    <source>
        <dbReference type="EMBL" id="MFK4447417.1"/>
    </source>
</evidence>
<keyword evidence="3" id="KW-1185">Reference proteome</keyword>
<proteinExistence type="predicted"/>
<dbReference type="SUPFAM" id="SSF54593">
    <property type="entry name" value="Glyoxalase/Bleomycin resistance protein/Dihydroxybiphenyl dioxygenase"/>
    <property type="match status" value="2"/>
</dbReference>
<dbReference type="CDD" id="cd06587">
    <property type="entry name" value="VOC"/>
    <property type="match status" value="1"/>
</dbReference>
<dbReference type="EMBL" id="JBIYDN010000034">
    <property type="protein sequence ID" value="MFK4447417.1"/>
    <property type="molecule type" value="Genomic_DNA"/>
</dbReference>
<reference evidence="2 3" key="2">
    <citation type="submission" date="2024-11" db="EMBL/GenBank/DDBJ databases">
        <title>Using genomics to understand microbial adaptation to soil warming.</title>
        <authorList>
            <person name="Deangelis K.M. PhD."/>
        </authorList>
    </citation>
    <scope>NUCLEOTIDE SEQUENCE [LARGE SCALE GENOMIC DNA]</scope>
    <source>
        <strain evidence="2 3">GAS97</strain>
    </source>
</reference>
<reference evidence="2 3" key="1">
    <citation type="submission" date="2024-10" db="EMBL/GenBank/DDBJ databases">
        <authorList>
            <person name="Deangelis K."/>
            <person name="Huntemann M."/>
            <person name="Clum A."/>
            <person name="Wang J."/>
            <person name="Palaniappan K."/>
            <person name="Ritter S."/>
            <person name="Chen I.-M."/>
            <person name="Stamatis D."/>
            <person name="Reddy T."/>
            <person name="O'Malley R."/>
            <person name="Daum C."/>
            <person name="Ng V."/>
            <person name="Ivanova N."/>
            <person name="Kyrpides N."/>
            <person name="Woyke T."/>
        </authorList>
    </citation>
    <scope>NUCLEOTIDE SEQUENCE [LARGE SCALE GENOMIC DNA]</scope>
    <source>
        <strain evidence="2 3">GAS97</strain>
    </source>
</reference>
<gene>
    <name evidence="2" type="ORF">ABH943_007453</name>
</gene>